<dbReference type="AlphaFoldDB" id="A0A160MBD1"/>
<dbReference type="KEGG" id="bon:A361_13565"/>
<keyword evidence="1" id="KW-0812">Transmembrane</keyword>
<dbReference type="STRING" id="1196031.A361_13565"/>
<dbReference type="EMBL" id="CP015506">
    <property type="protein sequence ID" value="AND40130.1"/>
    <property type="molecule type" value="Genomic_DNA"/>
</dbReference>
<dbReference type="eggNOG" id="ENOG503162H">
    <property type="taxonomic scope" value="Bacteria"/>
</dbReference>
<name>A0A160MBD1_9BACI</name>
<evidence type="ECO:0000313" key="2">
    <source>
        <dbReference type="EMBL" id="AND40130.1"/>
    </source>
</evidence>
<gene>
    <name evidence="2" type="ORF">A361_13565</name>
</gene>
<protein>
    <recommendedName>
        <fullName evidence="4">Sodium:pantothenate symporter</fullName>
    </recommendedName>
</protein>
<dbReference type="RefSeq" id="WP_019383158.1">
    <property type="nucleotide sequence ID" value="NZ_CP015506.1"/>
</dbReference>
<keyword evidence="1" id="KW-0472">Membrane</keyword>
<sequence>MENRTIKEPIRKKWIWIVLAIITLGVVPWYFPDAAAEPYILGFPLWAFISTAFSIIMCGYLSWLCVNEWNIVEEQEEAEKAKGDKS</sequence>
<dbReference type="Proteomes" id="UP000077856">
    <property type="component" value="Chromosome"/>
</dbReference>
<evidence type="ECO:0008006" key="4">
    <source>
        <dbReference type="Google" id="ProtNLM"/>
    </source>
</evidence>
<reference evidence="2 3" key="1">
    <citation type="submission" date="2016-04" db="EMBL/GenBank/DDBJ databases">
        <title>Complete genome sequence of Bacillus oceanisediminis strain 2691.</title>
        <authorList>
            <person name="Jeong H."/>
            <person name="Kim H.J."/>
            <person name="Lee D.-W."/>
        </authorList>
    </citation>
    <scope>NUCLEOTIDE SEQUENCE [LARGE SCALE GENOMIC DNA]</scope>
    <source>
        <strain evidence="2 3">2691</strain>
    </source>
</reference>
<organism evidence="2 3">
    <name type="scientific">Cytobacillus oceanisediminis 2691</name>
    <dbReference type="NCBI Taxonomy" id="1196031"/>
    <lineage>
        <taxon>Bacteria</taxon>
        <taxon>Bacillati</taxon>
        <taxon>Bacillota</taxon>
        <taxon>Bacilli</taxon>
        <taxon>Bacillales</taxon>
        <taxon>Bacillaceae</taxon>
        <taxon>Cytobacillus</taxon>
    </lineage>
</organism>
<evidence type="ECO:0000256" key="1">
    <source>
        <dbReference type="SAM" id="Phobius"/>
    </source>
</evidence>
<evidence type="ECO:0000313" key="3">
    <source>
        <dbReference type="Proteomes" id="UP000077856"/>
    </source>
</evidence>
<feature type="transmembrane region" description="Helical" evidence="1">
    <location>
        <begin position="43"/>
        <end position="66"/>
    </location>
</feature>
<accession>A0A160MBD1</accession>
<proteinExistence type="predicted"/>
<keyword evidence="1" id="KW-1133">Transmembrane helix</keyword>
<feature type="transmembrane region" description="Helical" evidence="1">
    <location>
        <begin position="14"/>
        <end position="31"/>
    </location>
</feature>